<keyword evidence="2 4" id="KW-0697">Rotamase</keyword>
<feature type="signal peptide" evidence="4">
    <location>
        <begin position="1"/>
        <end position="19"/>
    </location>
</feature>
<dbReference type="InterPro" id="IPR029000">
    <property type="entry name" value="Cyclophilin-like_dom_sf"/>
</dbReference>
<dbReference type="PRINTS" id="PR00153">
    <property type="entry name" value="CSAPPISMRASE"/>
</dbReference>
<dbReference type="InterPro" id="IPR044665">
    <property type="entry name" value="E_coli_cyclophilin_A-like"/>
</dbReference>
<sequence>MKKLVLLLIILTLASPALAGTRVLMTTSLGTITLDLDEARAPETVKNFLAYADAGFYDGTIFHRVIKGFMIQGGGFDTALKRKATRPPIRNEAGNGLENVRGTIAMARTNVVDSATSQFFINLVDNDFLNHRGNDARGFGYAVFGKVVDGMDIVDRIARVPTEQRGGPFANLPRQQVVIKSIRRAE</sequence>
<dbReference type="OrthoDB" id="9807797at2"/>
<dbReference type="PROSITE" id="PS00170">
    <property type="entry name" value="CSA_PPIASE_1"/>
    <property type="match status" value="1"/>
</dbReference>
<keyword evidence="3 4" id="KW-0413">Isomerase</keyword>
<dbReference type="GO" id="GO:0003755">
    <property type="term" value="F:peptidyl-prolyl cis-trans isomerase activity"/>
    <property type="evidence" value="ECO:0007669"/>
    <property type="project" value="UniProtKB-UniRule"/>
</dbReference>
<dbReference type="PANTHER" id="PTHR43246">
    <property type="entry name" value="PEPTIDYL-PROLYL CIS-TRANS ISOMERASE CYP38, CHLOROPLASTIC"/>
    <property type="match status" value="1"/>
</dbReference>
<dbReference type="InterPro" id="IPR002130">
    <property type="entry name" value="Cyclophilin-type_PPIase_dom"/>
</dbReference>
<dbReference type="PROSITE" id="PS50072">
    <property type="entry name" value="CSA_PPIASE_2"/>
    <property type="match status" value="1"/>
</dbReference>
<feature type="domain" description="PPIase cyclophilin-type" evidence="5">
    <location>
        <begin position="27"/>
        <end position="184"/>
    </location>
</feature>
<dbReference type="EC" id="5.2.1.8" evidence="4"/>
<dbReference type="Gene3D" id="2.40.100.10">
    <property type="entry name" value="Cyclophilin-like"/>
    <property type="match status" value="1"/>
</dbReference>
<gene>
    <name evidence="6" type="ORF">B5V00_12340</name>
</gene>
<dbReference type="CDD" id="cd01920">
    <property type="entry name" value="cyclophilin_EcCYP_like"/>
    <property type="match status" value="1"/>
</dbReference>
<accession>A0A1X0XZB6</accession>
<comment type="function">
    <text evidence="4">PPIases accelerate the folding of proteins. It catalyzes the cis-trans isomerization of proline imidic peptide bonds in oligopeptides.</text>
</comment>
<comment type="similarity">
    <text evidence="1 4">Belongs to the cyclophilin-type PPIase family.</text>
</comment>
<dbReference type="AlphaFoldDB" id="A0A1X0XZB6"/>
<feature type="chain" id="PRO_5011827000" description="Peptidyl-prolyl cis-trans isomerase" evidence="4">
    <location>
        <begin position="20"/>
        <end position="186"/>
    </location>
</feature>
<proteinExistence type="inferred from homology"/>
<dbReference type="STRING" id="1969733.B5V00_12340"/>
<comment type="caution">
    <text evidence="6">The sequence shown here is derived from an EMBL/GenBank/DDBJ whole genome shotgun (WGS) entry which is preliminary data.</text>
</comment>
<dbReference type="GO" id="GO:0006457">
    <property type="term" value="P:protein folding"/>
    <property type="evidence" value="ECO:0007669"/>
    <property type="project" value="InterPro"/>
</dbReference>
<evidence type="ECO:0000259" key="5">
    <source>
        <dbReference type="PROSITE" id="PS50072"/>
    </source>
</evidence>
<evidence type="ECO:0000313" key="7">
    <source>
        <dbReference type="Proteomes" id="UP000193136"/>
    </source>
</evidence>
<protein>
    <recommendedName>
        <fullName evidence="4">Peptidyl-prolyl cis-trans isomerase</fullName>
        <shortName evidence="4">PPIase</shortName>
        <ecNumber evidence="4">5.2.1.8</ecNumber>
    </recommendedName>
</protein>
<dbReference type="SUPFAM" id="SSF50891">
    <property type="entry name" value="Cyclophilin-like"/>
    <property type="match status" value="1"/>
</dbReference>
<dbReference type="EMBL" id="NAAD01000016">
    <property type="protein sequence ID" value="ORJ58245.1"/>
    <property type="molecule type" value="Genomic_DNA"/>
</dbReference>
<reference evidence="6 7" key="1">
    <citation type="submission" date="2017-03" db="EMBL/GenBank/DDBJ databases">
        <title>Genome sequence of Geothermobacter sp. EPR-M, Deep-Sea Iron Reducer.</title>
        <authorList>
            <person name="Tully B."/>
            <person name="Savalia P."/>
            <person name="Abuyen K."/>
            <person name="Baughan C."/>
            <person name="Romero E."/>
            <person name="Ronkowski C."/>
            <person name="Torres B."/>
            <person name="Tremblay J."/>
            <person name="Trujillo A."/>
            <person name="Tyler M."/>
            <person name="Perez-Rodriguez I."/>
            <person name="Amend J."/>
        </authorList>
    </citation>
    <scope>NUCLEOTIDE SEQUENCE [LARGE SCALE GENOMIC DNA]</scope>
    <source>
        <strain evidence="6 7">EPR-M</strain>
    </source>
</reference>
<comment type="catalytic activity">
    <reaction evidence="4">
        <text>[protein]-peptidylproline (omega=180) = [protein]-peptidylproline (omega=0)</text>
        <dbReference type="Rhea" id="RHEA:16237"/>
        <dbReference type="Rhea" id="RHEA-COMP:10747"/>
        <dbReference type="Rhea" id="RHEA-COMP:10748"/>
        <dbReference type="ChEBI" id="CHEBI:83833"/>
        <dbReference type="ChEBI" id="CHEBI:83834"/>
        <dbReference type="EC" id="5.2.1.8"/>
    </reaction>
</comment>
<dbReference type="Pfam" id="PF00160">
    <property type="entry name" value="Pro_isomerase"/>
    <property type="match status" value="1"/>
</dbReference>
<name>A0A1X0XZB6_9BACT</name>
<dbReference type="Proteomes" id="UP000193136">
    <property type="component" value="Unassembled WGS sequence"/>
</dbReference>
<keyword evidence="4" id="KW-0732">Signal</keyword>
<keyword evidence="7" id="KW-1185">Reference proteome</keyword>
<dbReference type="RefSeq" id="WP_085011114.1">
    <property type="nucleotide sequence ID" value="NZ_NAAD01000016.1"/>
</dbReference>
<organism evidence="6 7">
    <name type="scientific">Geothermobacter hydrogeniphilus</name>
    <dbReference type="NCBI Taxonomy" id="1969733"/>
    <lineage>
        <taxon>Bacteria</taxon>
        <taxon>Pseudomonadati</taxon>
        <taxon>Thermodesulfobacteriota</taxon>
        <taxon>Desulfuromonadia</taxon>
        <taxon>Desulfuromonadales</taxon>
        <taxon>Geothermobacteraceae</taxon>
        <taxon>Geothermobacter</taxon>
    </lineage>
</organism>
<evidence type="ECO:0000256" key="4">
    <source>
        <dbReference type="RuleBase" id="RU363019"/>
    </source>
</evidence>
<dbReference type="InterPro" id="IPR020892">
    <property type="entry name" value="Cyclophilin-type_PPIase_CS"/>
</dbReference>
<evidence type="ECO:0000256" key="3">
    <source>
        <dbReference type="ARBA" id="ARBA00023235"/>
    </source>
</evidence>
<evidence type="ECO:0000256" key="1">
    <source>
        <dbReference type="ARBA" id="ARBA00007365"/>
    </source>
</evidence>
<evidence type="ECO:0000256" key="2">
    <source>
        <dbReference type="ARBA" id="ARBA00023110"/>
    </source>
</evidence>
<evidence type="ECO:0000313" key="6">
    <source>
        <dbReference type="EMBL" id="ORJ58245.1"/>
    </source>
</evidence>